<feature type="signal peptide" evidence="2">
    <location>
        <begin position="1"/>
        <end position="21"/>
    </location>
</feature>
<keyword evidence="2" id="KW-0732">Signal</keyword>
<keyword evidence="1" id="KW-1133">Transmembrane helix</keyword>
<evidence type="ECO:0000256" key="2">
    <source>
        <dbReference type="SAM" id="SignalP"/>
    </source>
</evidence>
<dbReference type="EMBL" id="JTDY01001857">
    <property type="protein sequence ID" value="KOB72708.1"/>
    <property type="molecule type" value="Genomic_DNA"/>
</dbReference>
<organism evidence="3 4">
    <name type="scientific">Operophtera brumata</name>
    <name type="common">Winter moth</name>
    <name type="synonym">Phalaena brumata</name>
    <dbReference type="NCBI Taxonomy" id="104452"/>
    <lineage>
        <taxon>Eukaryota</taxon>
        <taxon>Metazoa</taxon>
        <taxon>Ecdysozoa</taxon>
        <taxon>Arthropoda</taxon>
        <taxon>Hexapoda</taxon>
        <taxon>Insecta</taxon>
        <taxon>Pterygota</taxon>
        <taxon>Neoptera</taxon>
        <taxon>Endopterygota</taxon>
        <taxon>Lepidoptera</taxon>
        <taxon>Glossata</taxon>
        <taxon>Ditrysia</taxon>
        <taxon>Geometroidea</taxon>
        <taxon>Geometridae</taxon>
        <taxon>Larentiinae</taxon>
        <taxon>Operophtera</taxon>
    </lineage>
</organism>
<name>A0A0L7LB54_OPEBR</name>
<dbReference type="AlphaFoldDB" id="A0A0L7LB54"/>
<dbReference type="Proteomes" id="UP000037510">
    <property type="component" value="Unassembled WGS sequence"/>
</dbReference>
<evidence type="ECO:0000313" key="3">
    <source>
        <dbReference type="EMBL" id="KOB72708.1"/>
    </source>
</evidence>
<evidence type="ECO:0000313" key="4">
    <source>
        <dbReference type="Proteomes" id="UP000037510"/>
    </source>
</evidence>
<sequence length="87" mass="9896">MVLNINKFIIFLISNVPEVMATIYSSVTKMHYHNLSIYSFAWNINNVLVIEALAMTFAPAICADLLGMVLSFCVTYLIVIMQFTHVY</sequence>
<feature type="transmembrane region" description="Helical" evidence="1">
    <location>
        <begin position="37"/>
        <end position="58"/>
    </location>
</feature>
<comment type="caution">
    <text evidence="3">The sequence shown here is derived from an EMBL/GenBank/DDBJ whole genome shotgun (WGS) entry which is preliminary data.</text>
</comment>
<keyword evidence="4" id="KW-1185">Reference proteome</keyword>
<keyword evidence="1" id="KW-0812">Transmembrane</keyword>
<accession>A0A0L7LB54</accession>
<evidence type="ECO:0000256" key="1">
    <source>
        <dbReference type="SAM" id="Phobius"/>
    </source>
</evidence>
<feature type="chain" id="PRO_5005573135" evidence="2">
    <location>
        <begin position="22"/>
        <end position="87"/>
    </location>
</feature>
<gene>
    <name evidence="3" type="ORF">OBRU01_11983</name>
</gene>
<keyword evidence="3" id="KW-0675">Receptor</keyword>
<proteinExistence type="predicted"/>
<reference evidence="3 4" key="1">
    <citation type="journal article" date="2015" name="Genome Biol. Evol.">
        <title>The genome of winter moth (Operophtera brumata) provides a genomic perspective on sexual dimorphism and phenology.</title>
        <authorList>
            <person name="Derks M.F."/>
            <person name="Smit S."/>
            <person name="Salis L."/>
            <person name="Schijlen E."/>
            <person name="Bossers A."/>
            <person name="Mateman C."/>
            <person name="Pijl A.S."/>
            <person name="de Ridder D."/>
            <person name="Groenen M.A."/>
            <person name="Visser M.E."/>
            <person name="Megens H.J."/>
        </authorList>
    </citation>
    <scope>NUCLEOTIDE SEQUENCE [LARGE SCALE GENOMIC DNA]</scope>
    <source>
        <strain evidence="3">WM2013NL</strain>
        <tissue evidence="3">Head and thorax</tissue>
    </source>
</reference>
<keyword evidence="1" id="KW-0472">Membrane</keyword>
<protein>
    <submittedName>
        <fullName evidence="3">Gustatory receptor 14</fullName>
    </submittedName>
</protein>